<accession>A0A6J2WCK8</accession>
<feature type="compositionally biased region" description="Polar residues" evidence="2">
    <location>
        <begin position="139"/>
        <end position="184"/>
    </location>
</feature>
<feature type="region of interest" description="Disordered" evidence="2">
    <location>
        <begin position="1133"/>
        <end position="1153"/>
    </location>
</feature>
<feature type="compositionally biased region" description="Basic and acidic residues" evidence="2">
    <location>
        <begin position="843"/>
        <end position="858"/>
    </location>
</feature>
<dbReference type="PANTHER" id="PTHR18853">
    <property type="entry name" value="FORKHEAD-ASSOCIATED DOMAIN-CONTAINING PROTEIN 1-RELATED"/>
    <property type="match status" value="1"/>
</dbReference>
<evidence type="ECO:0000313" key="4">
    <source>
        <dbReference type="Proteomes" id="UP000504632"/>
    </source>
</evidence>
<gene>
    <name evidence="5" type="primary">fhad1</name>
</gene>
<dbReference type="SUPFAM" id="SSF49879">
    <property type="entry name" value="SMAD/FHA domain"/>
    <property type="match status" value="1"/>
</dbReference>
<dbReference type="PANTHER" id="PTHR18853:SF10">
    <property type="entry name" value="FHA DOMAIN-CONTAINING PROTEIN"/>
    <property type="match status" value="1"/>
</dbReference>
<evidence type="ECO:0000256" key="2">
    <source>
        <dbReference type="SAM" id="MobiDB-lite"/>
    </source>
</evidence>
<evidence type="ECO:0000256" key="1">
    <source>
        <dbReference type="SAM" id="Coils"/>
    </source>
</evidence>
<feature type="region of interest" description="Disordered" evidence="2">
    <location>
        <begin position="1196"/>
        <end position="1222"/>
    </location>
</feature>
<feature type="region of interest" description="Disordered" evidence="2">
    <location>
        <begin position="930"/>
        <end position="952"/>
    </location>
</feature>
<dbReference type="InterPro" id="IPR008984">
    <property type="entry name" value="SMAD_FHA_dom_sf"/>
</dbReference>
<dbReference type="OrthoDB" id="687730at2759"/>
<dbReference type="AlphaFoldDB" id="A0A6J2WCK8"/>
<feature type="region of interest" description="Disordered" evidence="2">
    <location>
        <begin position="116"/>
        <end position="186"/>
    </location>
</feature>
<feature type="coiled-coil region" evidence="1">
    <location>
        <begin position="1040"/>
        <end position="1109"/>
    </location>
</feature>
<dbReference type="Proteomes" id="UP000504632">
    <property type="component" value="Chromosome 9"/>
</dbReference>
<dbReference type="PROSITE" id="PS50006">
    <property type="entry name" value="FHA_DOMAIN"/>
    <property type="match status" value="1"/>
</dbReference>
<dbReference type="SMART" id="SM00240">
    <property type="entry name" value="FHA"/>
    <property type="match status" value="1"/>
</dbReference>
<feature type="compositionally biased region" description="Basic and acidic residues" evidence="2">
    <location>
        <begin position="706"/>
        <end position="730"/>
    </location>
</feature>
<organism evidence="4 5">
    <name type="scientific">Chanos chanos</name>
    <name type="common">Milkfish</name>
    <name type="synonym">Mugil chanos</name>
    <dbReference type="NCBI Taxonomy" id="29144"/>
    <lineage>
        <taxon>Eukaryota</taxon>
        <taxon>Metazoa</taxon>
        <taxon>Chordata</taxon>
        <taxon>Craniata</taxon>
        <taxon>Vertebrata</taxon>
        <taxon>Euteleostomi</taxon>
        <taxon>Actinopterygii</taxon>
        <taxon>Neopterygii</taxon>
        <taxon>Teleostei</taxon>
        <taxon>Ostariophysi</taxon>
        <taxon>Gonorynchiformes</taxon>
        <taxon>Chanidae</taxon>
        <taxon>Chanos</taxon>
    </lineage>
</organism>
<keyword evidence="1" id="KW-0175">Coiled coil</keyword>
<name>A0A6J2WCK8_CHACN</name>
<dbReference type="CTD" id="114827"/>
<feature type="region of interest" description="Disordered" evidence="2">
    <location>
        <begin position="706"/>
        <end position="740"/>
    </location>
</feature>
<reference evidence="5" key="1">
    <citation type="submission" date="2025-08" db="UniProtKB">
        <authorList>
            <consortium name="RefSeq"/>
        </authorList>
    </citation>
    <scope>IDENTIFICATION</scope>
</reference>
<keyword evidence="4" id="KW-1185">Reference proteome</keyword>
<evidence type="ECO:0000259" key="3">
    <source>
        <dbReference type="PROSITE" id="PS50006"/>
    </source>
</evidence>
<dbReference type="GeneID" id="115821384"/>
<protein>
    <submittedName>
        <fullName evidence="5">Forkhead-associated domain-containing protein 1</fullName>
    </submittedName>
</protein>
<evidence type="ECO:0000313" key="5">
    <source>
        <dbReference type="RefSeq" id="XP_030641071.1"/>
    </source>
</evidence>
<feature type="coiled-coil region" evidence="1">
    <location>
        <begin position="202"/>
        <end position="424"/>
    </location>
</feature>
<feature type="compositionally biased region" description="Basic and acidic residues" evidence="2">
    <location>
        <begin position="1198"/>
        <end position="1215"/>
    </location>
</feature>
<feature type="domain" description="FHA" evidence="3">
    <location>
        <begin position="19"/>
        <end position="70"/>
    </location>
</feature>
<proteinExistence type="predicted"/>
<dbReference type="InParanoid" id="A0A6J2WCK8"/>
<dbReference type="InterPro" id="IPR052642">
    <property type="entry name" value="CC-FHA_domain"/>
</dbReference>
<sequence length="1222" mass="140781">MRGYLKTQSWVFKLQPKSTTVGRNKDSDLCLQNGGVDDRHAVIEWSESERCYIISDLNTAHGTYVNDCRIHNATVRLTPGDELHFGYGGSTYEFALDSTSPLPVLRAQCLAPPTRAWADPSVTPHPPKQTRPASAGAKRSSQALGSSTLGSHSNRPGSWTGNTGRGQSLRNVLSSQSSQYTQHSIQEKEENLLRMRDDARRLVVLEDECKRKDRMITALQQEVSALRDQLTQNQTDPETRQRLHSLEREINDKKEQIQELREQMLELQRGSAELFQQAVKERDQKISSLRGQVEKLRGESSKASGMVNSLQSDLTAREKQALKLAAEVDKLRQNLRQKDLQFTAMANKFSKMKENQKLEEEILEKEREVISLKKDVEKLELTVKDRERELKEQKTEKNSLRQSLEQKREEQVSLQTEIQTLQQQHQLIVQRDKKNEEELKQTQTRLKCLFNEIMRSTDITADAVSDQQVMDQLTELMKQLQMFRSRAQEMEETHTVSILTTLLELLQDITHELQDSGIQVSQSTGVIGAIKALCQQHEECQAELRDLRVAPHSPALTVTRRDLTVTFQAAESQRGEVTRLTKQLEEVTSELQSVRRTETALREERETQERAWISKLKALERQGTELNEGIEEGKQREDELRERLREAEEREAGWRIRAEEARQRGAEEERERYRVEEAEYREQVRQHAHTIVALEERLSAINQSLREVETERDSLREQLRESQSKLETDKSSTATLTSAEQQQLDQNIRLLRSSLAASQQEAVTQGEVITALSRDLAHAHARISDMKGELNEEQKLELERHRALLVDQKMQLSTLTQKLNTMSQLVEQKDEELKNTKQKMKRKETAENERRELQKNQTEDQTSMVPLQSPVHTKDVAILTAFSDLSEQGSKCKGHRHEEVIHSQQEALSEMRERMRALKQKWPIKLVAQQGEPERQRQMKPPKIQRSTTQRGSITHTSGFALPEALSEAALERTARLDMSDTLDLSENTYAELVQALCEALELSEGQLSGCASLKHLPAGERERLASLRQRDLEFLRTRLALQRSQSQRKELQLQESQRELQTLRESQAQSQSLQARLDSLKAELQTQRQESSLLREALEQTHSQLEQERGLRFRNQQRGCALRSRQAASVERLERRSGKVTPHNCALSETSEKARGRRLSLEEKLRRRDYEVEILKKQLCQTEQELRTVASQLAQQKRLEQETQKQKEPKHKQSVELIEAQ</sequence>
<dbReference type="RefSeq" id="XP_030641071.1">
    <property type="nucleotide sequence ID" value="XM_030785211.1"/>
</dbReference>
<dbReference type="Pfam" id="PF00498">
    <property type="entry name" value="FHA"/>
    <property type="match status" value="1"/>
</dbReference>
<feature type="compositionally biased region" description="Polar residues" evidence="2">
    <location>
        <begin position="731"/>
        <end position="740"/>
    </location>
</feature>
<dbReference type="CDD" id="cd22700">
    <property type="entry name" value="FHA_FHAD1"/>
    <property type="match status" value="1"/>
</dbReference>
<dbReference type="Gene3D" id="2.60.200.20">
    <property type="match status" value="1"/>
</dbReference>
<feature type="region of interest" description="Disordered" evidence="2">
    <location>
        <begin position="828"/>
        <end position="864"/>
    </location>
</feature>
<dbReference type="InterPro" id="IPR000253">
    <property type="entry name" value="FHA_dom"/>
</dbReference>